<dbReference type="GO" id="GO:0006281">
    <property type="term" value="P:DNA repair"/>
    <property type="evidence" value="ECO:0007669"/>
    <property type="project" value="TreeGrafter"/>
</dbReference>
<accession>A0A9N8W0E7</accession>
<dbReference type="InterPro" id="IPR001876">
    <property type="entry name" value="Znf_RanBP2"/>
</dbReference>
<proteinExistence type="predicted"/>
<dbReference type="Pfam" id="PF08325">
    <property type="entry name" value="WLM"/>
    <property type="match status" value="1"/>
</dbReference>
<dbReference type="Gene3D" id="2.30.30.380">
    <property type="entry name" value="Zn-finger domain of Sec23/24"/>
    <property type="match status" value="1"/>
</dbReference>
<keyword evidence="6" id="KW-1185">Reference proteome</keyword>
<keyword evidence="3" id="KW-0862">Zinc</keyword>
<gene>
    <name evidence="5" type="ORF">FCALED_LOCUS2128</name>
</gene>
<dbReference type="AlphaFoldDB" id="A0A9N8W0E7"/>
<dbReference type="PANTHER" id="PTHR46622:SF1">
    <property type="entry name" value="DNA-DEPENDENT METALLOPROTEASE WSS1"/>
    <property type="match status" value="1"/>
</dbReference>
<evidence type="ECO:0000256" key="3">
    <source>
        <dbReference type="ARBA" id="ARBA00022833"/>
    </source>
</evidence>
<dbReference type="Proteomes" id="UP000789570">
    <property type="component" value="Unassembled WGS sequence"/>
</dbReference>
<dbReference type="SUPFAM" id="SSF90209">
    <property type="entry name" value="Ran binding protein zinc finger-like"/>
    <property type="match status" value="1"/>
</dbReference>
<evidence type="ECO:0000259" key="4">
    <source>
        <dbReference type="PROSITE" id="PS51397"/>
    </source>
</evidence>
<reference evidence="5" key="1">
    <citation type="submission" date="2021-06" db="EMBL/GenBank/DDBJ databases">
        <authorList>
            <person name="Kallberg Y."/>
            <person name="Tangrot J."/>
            <person name="Rosling A."/>
        </authorList>
    </citation>
    <scope>NUCLEOTIDE SEQUENCE</scope>
    <source>
        <strain evidence="5">UK204</strain>
    </source>
</reference>
<dbReference type="Pfam" id="PF00641">
    <property type="entry name" value="Zn_ribbon_RanBP"/>
    <property type="match status" value="1"/>
</dbReference>
<dbReference type="PROSITE" id="PS01358">
    <property type="entry name" value="ZF_RANBP2_1"/>
    <property type="match status" value="2"/>
</dbReference>
<feature type="domain" description="WLM" evidence="4">
    <location>
        <begin position="1"/>
        <end position="196"/>
    </location>
</feature>
<dbReference type="GO" id="GO:0005634">
    <property type="term" value="C:nucleus"/>
    <property type="evidence" value="ECO:0007669"/>
    <property type="project" value="TreeGrafter"/>
</dbReference>
<evidence type="ECO:0000256" key="2">
    <source>
        <dbReference type="ARBA" id="ARBA00022771"/>
    </source>
</evidence>
<dbReference type="InterPro" id="IPR036443">
    <property type="entry name" value="Znf_RanBP2_sf"/>
</dbReference>
<evidence type="ECO:0000313" key="5">
    <source>
        <dbReference type="EMBL" id="CAG8469011.1"/>
    </source>
</evidence>
<evidence type="ECO:0000313" key="6">
    <source>
        <dbReference type="Proteomes" id="UP000789570"/>
    </source>
</evidence>
<dbReference type="GO" id="GO:0008270">
    <property type="term" value="F:zinc ion binding"/>
    <property type="evidence" value="ECO:0007669"/>
    <property type="project" value="UniProtKB-KW"/>
</dbReference>
<keyword evidence="2" id="KW-0863">Zinc-finger</keyword>
<organism evidence="5 6">
    <name type="scientific">Funneliformis caledonium</name>
    <dbReference type="NCBI Taxonomy" id="1117310"/>
    <lineage>
        <taxon>Eukaryota</taxon>
        <taxon>Fungi</taxon>
        <taxon>Fungi incertae sedis</taxon>
        <taxon>Mucoromycota</taxon>
        <taxon>Glomeromycotina</taxon>
        <taxon>Glomeromycetes</taxon>
        <taxon>Glomerales</taxon>
        <taxon>Glomeraceae</taxon>
        <taxon>Funneliformis</taxon>
    </lineage>
</organism>
<dbReference type="GO" id="GO:0008237">
    <property type="term" value="F:metallopeptidase activity"/>
    <property type="evidence" value="ECO:0007669"/>
    <property type="project" value="TreeGrafter"/>
</dbReference>
<keyword evidence="1" id="KW-0479">Metal-binding</keyword>
<dbReference type="OrthoDB" id="261960at2759"/>
<evidence type="ECO:0000256" key="1">
    <source>
        <dbReference type="ARBA" id="ARBA00022723"/>
    </source>
</evidence>
<dbReference type="InterPro" id="IPR053000">
    <property type="entry name" value="WSS1-like_metalloprotease"/>
</dbReference>
<name>A0A9N8W0E7_9GLOM</name>
<protein>
    <submittedName>
        <fullName evidence="5">3779_t:CDS:1</fullName>
    </submittedName>
</protein>
<dbReference type="PANTHER" id="PTHR46622">
    <property type="entry name" value="DNA-DEPENDENT METALLOPROTEASE WSS1"/>
    <property type="match status" value="1"/>
</dbReference>
<comment type="caution">
    <text evidence="5">The sequence shown here is derived from an EMBL/GenBank/DDBJ whole genome shotgun (WGS) entry which is preliminary data.</text>
</comment>
<dbReference type="SMART" id="SM00547">
    <property type="entry name" value="ZnF_RBZ"/>
    <property type="match status" value="2"/>
</dbReference>
<dbReference type="InterPro" id="IPR013536">
    <property type="entry name" value="WLM_dom"/>
</dbReference>
<dbReference type="EMBL" id="CAJVPQ010000309">
    <property type="protein sequence ID" value="CAG8469011.1"/>
    <property type="molecule type" value="Genomic_DNA"/>
</dbReference>
<dbReference type="PROSITE" id="PS51397">
    <property type="entry name" value="WLM"/>
    <property type="match status" value="1"/>
</dbReference>
<sequence>MNKEDRIDYYRSLTKYSNHEEALQLLKKLATHVRPIMKKRNWRVGTLEEIWPAEGGLLGINKDRGKTICIRLRPHYDERRFYDFDDLIGTMLHELTHIECGPHDAAFYKLLDELNDEYDDLMIKGFGFLNDGYQLGQGVSHNVSPALAQQRALEAAEKRRKIEGIMTKGGIRLGGGDRSGLSLRELAALAAERRRRDNLWCGNDIKNGIKHNNNNLGANNGTSSVVRNPRSTSAVKIPPNKLPGLLWTCSLCTFVNRPMALQCDVCLAVRLHTNESEPVIIVDNDDNFSSSLFWTCPGCSLVNAPDIVMCLGCDYLKD</sequence>